<feature type="binding site" evidence="16">
    <location>
        <position position="84"/>
    </location>
    <ligand>
        <name>GTP</name>
        <dbReference type="ChEBI" id="CHEBI:37565"/>
    </ligand>
</feature>
<dbReference type="InterPro" id="IPR003203">
    <property type="entry name" value="CobU/CobP"/>
</dbReference>
<dbReference type="Proteomes" id="UP000279384">
    <property type="component" value="Unassembled WGS sequence"/>
</dbReference>
<proteinExistence type="inferred from homology"/>
<dbReference type="EC" id="2.7.7.62" evidence="14"/>
<dbReference type="RefSeq" id="WP_120812273.1">
    <property type="nucleotide sequence ID" value="NZ_RBID01000019.1"/>
</dbReference>
<dbReference type="Pfam" id="PF02283">
    <property type="entry name" value="CobU"/>
    <property type="match status" value="1"/>
</dbReference>
<accession>A0A495AWY3</accession>
<comment type="caution">
    <text evidence="17">The sequence shown here is derived from an EMBL/GenBank/DDBJ whole genome shotgun (WGS) entry which is preliminary data.</text>
</comment>
<dbReference type="Gene3D" id="3.40.50.300">
    <property type="entry name" value="P-loop containing nucleotide triphosphate hydrolases"/>
    <property type="match status" value="1"/>
</dbReference>
<dbReference type="PANTHER" id="PTHR34848">
    <property type="match status" value="1"/>
</dbReference>
<protein>
    <recommendedName>
        <fullName evidence="14">Bifunctional adenosylcobalamin biosynthesis protein</fullName>
        <ecNumber evidence="14">2.7.1.156</ecNumber>
        <ecNumber evidence="14">2.7.7.62</ecNumber>
    </recommendedName>
</protein>
<dbReference type="EC" id="2.7.1.156" evidence="14"/>
<keyword evidence="10 14" id="KW-0547">Nucleotide-binding</keyword>
<organism evidence="17 18">
    <name type="scientific">Vogesella indigofera</name>
    <name type="common">Pseudomonas indigofera</name>
    <dbReference type="NCBI Taxonomy" id="45465"/>
    <lineage>
        <taxon>Bacteria</taxon>
        <taxon>Pseudomonadati</taxon>
        <taxon>Pseudomonadota</taxon>
        <taxon>Betaproteobacteria</taxon>
        <taxon>Neisseriales</taxon>
        <taxon>Chromobacteriaceae</taxon>
        <taxon>Vogesella</taxon>
    </lineage>
</organism>
<comment type="similarity">
    <text evidence="7 14">Belongs to the CobU/CobP family.</text>
</comment>
<evidence type="ECO:0000256" key="5">
    <source>
        <dbReference type="ARBA" id="ARBA00004692"/>
    </source>
</evidence>
<reference evidence="17 18" key="1">
    <citation type="submission" date="2018-10" db="EMBL/GenBank/DDBJ databases">
        <title>Genomic Encyclopedia of Type Strains, Phase IV (KMG-IV): sequencing the most valuable type-strain genomes for metagenomic binning, comparative biology and taxonomic classification.</title>
        <authorList>
            <person name="Goeker M."/>
        </authorList>
    </citation>
    <scope>NUCLEOTIDE SEQUENCE [LARGE SCALE GENOMIC DNA]</scope>
    <source>
        <strain evidence="17 18">DSM 3303</strain>
    </source>
</reference>
<dbReference type="UniPathway" id="UPA00148">
    <property type="reaction ID" value="UER00236"/>
</dbReference>
<evidence type="ECO:0000256" key="11">
    <source>
        <dbReference type="ARBA" id="ARBA00022777"/>
    </source>
</evidence>
<keyword evidence="8 14" id="KW-0169">Cobalamin biosynthesis</keyword>
<sequence length="177" mass="18902">MTTHLITGGARSGKSRYAEQLALAHDGPVLYVATAERRDDDSFAARIAHHRERRPAAWGLHEAGPGLAAVIAAEGAAGSLLLVDCLGMWLMRFFDADGQFQVDAWQRERAALLDALAATPAAVLLVSNEIGWGVVPLGAETRHFVDELGRLNQDIAALCRRVTLVACGQPLSLKAPA</sequence>
<evidence type="ECO:0000256" key="15">
    <source>
        <dbReference type="PIRSR" id="PIRSR006135-1"/>
    </source>
</evidence>
<keyword evidence="17" id="KW-0548">Nucleotidyltransferase</keyword>
<feature type="active site" description="GMP-histidine intermediate" evidence="15">
    <location>
        <position position="50"/>
    </location>
</feature>
<dbReference type="GO" id="GO:0009236">
    <property type="term" value="P:cobalamin biosynthetic process"/>
    <property type="evidence" value="ECO:0007669"/>
    <property type="project" value="UniProtKB-UniRule"/>
</dbReference>
<dbReference type="SUPFAM" id="SSF52540">
    <property type="entry name" value="P-loop containing nucleoside triphosphate hydrolases"/>
    <property type="match status" value="1"/>
</dbReference>
<evidence type="ECO:0000313" key="17">
    <source>
        <dbReference type="EMBL" id="RKQ53238.1"/>
    </source>
</evidence>
<dbReference type="NCBIfam" id="NF004469">
    <property type="entry name" value="PRK05800.1"/>
    <property type="match status" value="1"/>
</dbReference>
<evidence type="ECO:0000256" key="13">
    <source>
        <dbReference type="ARBA" id="ARBA00023134"/>
    </source>
</evidence>
<dbReference type="InterPro" id="IPR027417">
    <property type="entry name" value="P-loop_NTPase"/>
</dbReference>
<comment type="catalytic activity">
    <reaction evidence="2 14">
        <text>adenosylcob(III)inamide phosphate + GTP + H(+) = adenosylcob(III)inamide-GDP + diphosphate</text>
        <dbReference type="Rhea" id="RHEA:22712"/>
        <dbReference type="ChEBI" id="CHEBI:15378"/>
        <dbReference type="ChEBI" id="CHEBI:33019"/>
        <dbReference type="ChEBI" id="CHEBI:37565"/>
        <dbReference type="ChEBI" id="CHEBI:58502"/>
        <dbReference type="ChEBI" id="CHEBI:60487"/>
        <dbReference type="EC" id="2.7.7.62"/>
    </reaction>
</comment>
<name>A0A495AWY3_VOGIN</name>
<comment type="pathway">
    <text evidence="6 14">Cofactor biosynthesis; adenosylcobalamin biosynthesis; adenosylcobalamin from cob(II)yrinate a,c-diamide: step 5/7.</text>
</comment>
<evidence type="ECO:0000256" key="7">
    <source>
        <dbReference type="ARBA" id="ARBA00007490"/>
    </source>
</evidence>
<evidence type="ECO:0000256" key="12">
    <source>
        <dbReference type="ARBA" id="ARBA00022840"/>
    </source>
</evidence>
<evidence type="ECO:0000256" key="4">
    <source>
        <dbReference type="ARBA" id="ARBA00003889"/>
    </source>
</evidence>
<evidence type="ECO:0000256" key="8">
    <source>
        <dbReference type="ARBA" id="ARBA00022573"/>
    </source>
</evidence>
<evidence type="ECO:0000256" key="10">
    <source>
        <dbReference type="ARBA" id="ARBA00022741"/>
    </source>
</evidence>
<dbReference type="PIRSF" id="PIRSF006135">
    <property type="entry name" value="CobU"/>
    <property type="match status" value="1"/>
</dbReference>
<keyword evidence="13 14" id="KW-0342">GTP-binding</keyword>
<dbReference type="GO" id="GO:0043752">
    <property type="term" value="F:adenosylcobinamide kinase activity"/>
    <property type="evidence" value="ECO:0007669"/>
    <property type="project" value="UniProtKB-EC"/>
</dbReference>
<evidence type="ECO:0000256" key="1">
    <source>
        <dbReference type="ARBA" id="ARBA00000312"/>
    </source>
</evidence>
<evidence type="ECO:0000256" key="9">
    <source>
        <dbReference type="ARBA" id="ARBA00022679"/>
    </source>
</evidence>
<feature type="binding site" evidence="16">
    <location>
        <begin position="51"/>
        <end position="54"/>
    </location>
    <ligand>
        <name>GTP</name>
        <dbReference type="ChEBI" id="CHEBI:37565"/>
    </ligand>
</feature>
<dbReference type="EMBL" id="RBID01000019">
    <property type="protein sequence ID" value="RKQ53238.1"/>
    <property type="molecule type" value="Genomic_DNA"/>
</dbReference>
<dbReference type="GO" id="GO:0008820">
    <property type="term" value="F:cobinamide phosphate guanylyltransferase activity"/>
    <property type="evidence" value="ECO:0007669"/>
    <property type="project" value="UniProtKB-UniRule"/>
</dbReference>
<keyword evidence="9 14" id="KW-0808">Transferase</keyword>
<dbReference type="GO" id="GO:0005524">
    <property type="term" value="F:ATP binding"/>
    <property type="evidence" value="ECO:0007669"/>
    <property type="project" value="UniProtKB-UniRule"/>
</dbReference>
<feature type="binding site" evidence="16">
    <location>
        <begin position="33"/>
        <end position="35"/>
    </location>
    <ligand>
        <name>GTP</name>
        <dbReference type="ChEBI" id="CHEBI:37565"/>
    </ligand>
</feature>
<evidence type="ECO:0000256" key="16">
    <source>
        <dbReference type="PIRSR" id="PIRSR006135-2"/>
    </source>
</evidence>
<evidence type="ECO:0000256" key="14">
    <source>
        <dbReference type="PIRNR" id="PIRNR006135"/>
    </source>
</evidence>
<dbReference type="AlphaFoldDB" id="A0A495AWY3"/>
<evidence type="ECO:0000256" key="2">
    <source>
        <dbReference type="ARBA" id="ARBA00000711"/>
    </source>
</evidence>
<comment type="catalytic activity">
    <reaction evidence="1 14">
        <text>adenosylcob(III)inamide + ATP = adenosylcob(III)inamide phosphate + ADP + H(+)</text>
        <dbReference type="Rhea" id="RHEA:15769"/>
        <dbReference type="ChEBI" id="CHEBI:2480"/>
        <dbReference type="ChEBI" id="CHEBI:15378"/>
        <dbReference type="ChEBI" id="CHEBI:30616"/>
        <dbReference type="ChEBI" id="CHEBI:58502"/>
        <dbReference type="ChEBI" id="CHEBI:456216"/>
        <dbReference type="EC" id="2.7.1.156"/>
    </reaction>
</comment>
<dbReference type="GO" id="GO:0005525">
    <property type="term" value="F:GTP binding"/>
    <property type="evidence" value="ECO:0007669"/>
    <property type="project" value="UniProtKB-UniRule"/>
</dbReference>
<gene>
    <name evidence="17" type="ORF">C8E02_3170</name>
</gene>
<feature type="binding site" evidence="16">
    <location>
        <begin position="8"/>
        <end position="15"/>
    </location>
    <ligand>
        <name>GTP</name>
        <dbReference type="ChEBI" id="CHEBI:37565"/>
    </ligand>
</feature>
<dbReference type="PANTHER" id="PTHR34848:SF1">
    <property type="entry name" value="BIFUNCTIONAL ADENOSYLCOBALAMIN BIOSYNTHESIS PROTEIN COBU"/>
    <property type="match status" value="1"/>
</dbReference>
<evidence type="ECO:0000313" key="18">
    <source>
        <dbReference type="Proteomes" id="UP000279384"/>
    </source>
</evidence>
<feature type="binding site" evidence="16">
    <location>
        <position position="62"/>
    </location>
    <ligand>
        <name>GTP</name>
        <dbReference type="ChEBI" id="CHEBI:37565"/>
    </ligand>
</feature>
<comment type="function">
    <text evidence="4 14">Catalyzes ATP-dependent phosphorylation of adenosylcobinamide and addition of GMP to adenosylcobinamide phosphate.</text>
</comment>
<evidence type="ECO:0000256" key="6">
    <source>
        <dbReference type="ARBA" id="ARBA00005159"/>
    </source>
</evidence>
<comment type="pathway">
    <text evidence="5 14">Cofactor biosynthesis; adenosylcobalamin biosynthesis; adenosylcobalamin from cob(II)yrinate a,c-diamide: step 6/7.</text>
</comment>
<comment type="catalytic activity">
    <reaction evidence="3">
        <text>adenosylcob(III)inamide + GTP = adenosylcob(III)inamide phosphate + GDP + H(+)</text>
        <dbReference type="Rhea" id="RHEA:15765"/>
        <dbReference type="ChEBI" id="CHEBI:2480"/>
        <dbReference type="ChEBI" id="CHEBI:15378"/>
        <dbReference type="ChEBI" id="CHEBI:37565"/>
        <dbReference type="ChEBI" id="CHEBI:58189"/>
        <dbReference type="ChEBI" id="CHEBI:58502"/>
        <dbReference type="EC" id="2.7.1.156"/>
    </reaction>
</comment>
<keyword evidence="11 14" id="KW-0418">Kinase</keyword>
<dbReference type="CDD" id="cd00544">
    <property type="entry name" value="CobU"/>
    <property type="match status" value="1"/>
</dbReference>
<keyword evidence="12 14" id="KW-0067">ATP-binding</keyword>
<evidence type="ECO:0000256" key="3">
    <source>
        <dbReference type="ARBA" id="ARBA00001522"/>
    </source>
</evidence>